<keyword evidence="4" id="KW-0805">Transcription regulation</keyword>
<gene>
    <name evidence="8" type="ORF">BSZ19_18795</name>
</gene>
<dbReference type="SUPFAM" id="SSF53850">
    <property type="entry name" value="Periplasmic binding protein-like II"/>
    <property type="match status" value="1"/>
</dbReference>
<dbReference type="AlphaFoldDB" id="A0A1Y2JPP0"/>
<dbReference type="SUPFAM" id="SSF46785">
    <property type="entry name" value="Winged helix' DNA-binding domain"/>
    <property type="match status" value="1"/>
</dbReference>
<feature type="domain" description="HTH lysR-type" evidence="7">
    <location>
        <begin position="19"/>
        <end position="76"/>
    </location>
</feature>
<dbReference type="InterPro" id="IPR005119">
    <property type="entry name" value="LysR_subst-bd"/>
</dbReference>
<dbReference type="PROSITE" id="PS50931">
    <property type="entry name" value="HTH_LYSR"/>
    <property type="match status" value="1"/>
</dbReference>
<evidence type="ECO:0000313" key="8">
    <source>
        <dbReference type="EMBL" id="OSJ32354.1"/>
    </source>
</evidence>
<dbReference type="Gene3D" id="3.40.190.10">
    <property type="entry name" value="Periplasmic binding protein-like II"/>
    <property type="match status" value="2"/>
</dbReference>
<keyword evidence="3" id="KW-0536">Nodulation</keyword>
<evidence type="ECO:0000259" key="7">
    <source>
        <dbReference type="PROSITE" id="PS50931"/>
    </source>
</evidence>
<protein>
    <recommendedName>
        <fullName evidence="7">HTH lysR-type domain-containing protein</fullName>
    </recommendedName>
</protein>
<dbReference type="InterPro" id="IPR000847">
    <property type="entry name" value="LysR_HTH_N"/>
</dbReference>
<reference evidence="8 9" key="1">
    <citation type="submission" date="2017-03" db="EMBL/GenBank/DDBJ databases">
        <title>Whole genome sequences of fourteen strains of Bradyrhizobium canariense and one strain of Bradyrhizobium japonicum isolated from Lupinus (Papilionoideae: Genisteae) species in Algeria.</title>
        <authorList>
            <person name="Crovadore J."/>
            <person name="Chekireb D."/>
            <person name="Brachmann A."/>
            <person name="Chablais R."/>
            <person name="Cochard B."/>
            <person name="Lefort F."/>
        </authorList>
    </citation>
    <scope>NUCLEOTIDE SEQUENCE [LARGE SCALE GENOMIC DNA]</scope>
    <source>
        <strain evidence="8 9">UBMA197</strain>
    </source>
</reference>
<dbReference type="GO" id="GO:0003677">
    <property type="term" value="F:DNA binding"/>
    <property type="evidence" value="ECO:0007669"/>
    <property type="project" value="UniProtKB-KW"/>
</dbReference>
<evidence type="ECO:0000256" key="5">
    <source>
        <dbReference type="ARBA" id="ARBA00023125"/>
    </source>
</evidence>
<dbReference type="CDD" id="cd08459">
    <property type="entry name" value="PBP2_DntR_NahR_LinR_like"/>
    <property type="match status" value="1"/>
</dbReference>
<organism evidence="8 9">
    <name type="scientific">Bradyrhizobium japonicum</name>
    <dbReference type="NCBI Taxonomy" id="375"/>
    <lineage>
        <taxon>Bacteria</taxon>
        <taxon>Pseudomonadati</taxon>
        <taxon>Pseudomonadota</taxon>
        <taxon>Alphaproteobacteria</taxon>
        <taxon>Hyphomicrobiales</taxon>
        <taxon>Nitrobacteraceae</taxon>
        <taxon>Bradyrhizobium</taxon>
    </lineage>
</organism>
<evidence type="ECO:0000256" key="1">
    <source>
        <dbReference type="ARBA" id="ARBA00003502"/>
    </source>
</evidence>
<accession>A0A1Y2JPP0</accession>
<dbReference type="Pfam" id="PF00126">
    <property type="entry name" value="HTH_1"/>
    <property type="match status" value="1"/>
</dbReference>
<dbReference type="EMBL" id="NAFL01000249">
    <property type="protein sequence ID" value="OSJ32354.1"/>
    <property type="molecule type" value="Genomic_DNA"/>
</dbReference>
<dbReference type="Gene3D" id="1.10.10.10">
    <property type="entry name" value="Winged helix-like DNA-binding domain superfamily/Winged helix DNA-binding domain"/>
    <property type="match status" value="1"/>
</dbReference>
<dbReference type="Proteomes" id="UP000193335">
    <property type="component" value="Unassembled WGS sequence"/>
</dbReference>
<evidence type="ECO:0000256" key="6">
    <source>
        <dbReference type="ARBA" id="ARBA00023163"/>
    </source>
</evidence>
<evidence type="ECO:0000256" key="2">
    <source>
        <dbReference type="ARBA" id="ARBA00009437"/>
    </source>
</evidence>
<dbReference type="Pfam" id="PF03466">
    <property type="entry name" value="LysR_substrate"/>
    <property type="match status" value="1"/>
</dbReference>
<dbReference type="PANTHER" id="PTHR30118">
    <property type="entry name" value="HTH-TYPE TRANSCRIPTIONAL REGULATOR LEUO-RELATED"/>
    <property type="match status" value="1"/>
</dbReference>
<dbReference type="InterPro" id="IPR036388">
    <property type="entry name" value="WH-like_DNA-bd_sf"/>
</dbReference>
<evidence type="ECO:0000256" key="3">
    <source>
        <dbReference type="ARBA" id="ARBA00022458"/>
    </source>
</evidence>
<dbReference type="InterPro" id="IPR036390">
    <property type="entry name" value="WH_DNA-bd_sf"/>
</dbReference>
<dbReference type="GO" id="GO:0003700">
    <property type="term" value="F:DNA-binding transcription factor activity"/>
    <property type="evidence" value="ECO:0007669"/>
    <property type="project" value="InterPro"/>
</dbReference>
<proteinExistence type="inferred from homology"/>
<comment type="similarity">
    <text evidence="2">Belongs to the LysR transcriptional regulatory family.</text>
</comment>
<comment type="caution">
    <text evidence="8">The sequence shown here is derived from an EMBL/GenBank/DDBJ whole genome shotgun (WGS) entry which is preliminary data.</text>
</comment>
<evidence type="ECO:0000256" key="4">
    <source>
        <dbReference type="ARBA" id="ARBA00023015"/>
    </source>
</evidence>
<dbReference type="InterPro" id="IPR050389">
    <property type="entry name" value="LysR-type_TF"/>
</dbReference>
<dbReference type="PRINTS" id="PR00039">
    <property type="entry name" value="HTHLYSR"/>
</dbReference>
<sequence>MIHGQKGMFHMSKRESSGIDFRDLRVLDALIREGSITRAAASLDTTQPAVSKLLARLRLRFDDPLFVRRGSGVQPTARAVEMASQVRALLDMADTLWQERLPFDPRKSEKAFSLLLTDVGMVRFLPPLVARLAELAPRIQVRAMPLDSRHFALKLESGEADLALGALPRAAGHLRSQRLYSDGYASVVRRGHPRPAQARTRRGFLDEQQILITASETGHAAHLETQRVLTRAIARANILLQVPSFIAGAIVASQTDGVATLPANLAAIVAEPLGMTVFRTPVALPRIEIAQYWHERYHRDPAHRWLRSITLALFGNRA</sequence>
<name>A0A1Y2JPP0_BRAJP</name>
<comment type="function">
    <text evidence="1">NodD regulates the expression of the nodABCFE genes which encode other nodulation proteins. NodD is also a negative regulator of its own expression. Binds flavonoids as inducers.</text>
</comment>
<dbReference type="PANTHER" id="PTHR30118:SF15">
    <property type="entry name" value="TRANSCRIPTIONAL REGULATORY PROTEIN"/>
    <property type="match status" value="1"/>
</dbReference>
<keyword evidence="6" id="KW-0804">Transcription</keyword>
<keyword evidence="5" id="KW-0238">DNA-binding</keyword>
<evidence type="ECO:0000313" key="9">
    <source>
        <dbReference type="Proteomes" id="UP000193335"/>
    </source>
</evidence>